<keyword evidence="3" id="KW-1185">Reference proteome</keyword>
<name>A0A8H8UC20_9HELO</name>
<sequence>MLVSEALAADHKYLDECYENLKAAPTTDDKIKWRNMLVWNLARHAISEELTVYPAMEKWLGEEGKALTKTDFEQHQAVKEDLYTLQSLSPADPKFAPLLEQLMHDLHTHIEHEKNEDMPRLEAKLSREESEKIAKSFMRTKQFVPTKSHPGAPTSSHLAEGLAGLLAAPVDKLRTMMESFPDEATKSAEVDWKSLL</sequence>
<dbReference type="Pfam" id="PF01814">
    <property type="entry name" value="Hemerythrin"/>
    <property type="match status" value="1"/>
</dbReference>
<dbReference type="AlphaFoldDB" id="A0A8H8UC20"/>
<dbReference type="OrthoDB" id="9983919at2759"/>
<evidence type="ECO:0000313" key="2">
    <source>
        <dbReference type="EMBL" id="TVY42311.1"/>
    </source>
</evidence>
<protein>
    <submittedName>
        <fullName evidence="2">Putative hemerythrin-like protein</fullName>
    </submittedName>
</protein>
<dbReference type="InterPro" id="IPR012312">
    <property type="entry name" value="Hemerythrin-like"/>
</dbReference>
<reference evidence="2 3" key="1">
    <citation type="submission" date="2018-05" db="EMBL/GenBank/DDBJ databases">
        <title>Genome sequencing and assembly of the regulated plant pathogen Lachnellula willkommii and related sister species for the development of diagnostic species identification markers.</title>
        <authorList>
            <person name="Giroux E."/>
            <person name="Bilodeau G."/>
        </authorList>
    </citation>
    <scope>NUCLEOTIDE SEQUENCE [LARGE SCALE GENOMIC DNA]</scope>
    <source>
        <strain evidence="2 3">CBS 160.35</strain>
    </source>
</reference>
<gene>
    <name evidence="2" type="ORF">LOCC1_G004615</name>
</gene>
<organism evidence="2 3">
    <name type="scientific">Lachnellula occidentalis</name>
    <dbReference type="NCBI Taxonomy" id="215460"/>
    <lineage>
        <taxon>Eukaryota</taxon>
        <taxon>Fungi</taxon>
        <taxon>Dikarya</taxon>
        <taxon>Ascomycota</taxon>
        <taxon>Pezizomycotina</taxon>
        <taxon>Leotiomycetes</taxon>
        <taxon>Helotiales</taxon>
        <taxon>Lachnaceae</taxon>
        <taxon>Lachnellula</taxon>
    </lineage>
</organism>
<dbReference type="EMBL" id="QGMI01000336">
    <property type="protein sequence ID" value="TVY42311.1"/>
    <property type="molecule type" value="Genomic_DNA"/>
</dbReference>
<dbReference type="Proteomes" id="UP000443090">
    <property type="component" value="Unassembled WGS sequence"/>
</dbReference>
<accession>A0A8H8UC20</accession>
<evidence type="ECO:0000313" key="3">
    <source>
        <dbReference type="Proteomes" id="UP000443090"/>
    </source>
</evidence>
<dbReference type="Gene3D" id="1.20.120.520">
    <property type="entry name" value="nmb1532 protein domain like"/>
    <property type="match status" value="1"/>
</dbReference>
<comment type="caution">
    <text evidence="2">The sequence shown here is derived from an EMBL/GenBank/DDBJ whole genome shotgun (WGS) entry which is preliminary data.</text>
</comment>
<feature type="domain" description="Hemerythrin-like" evidence="1">
    <location>
        <begin position="4"/>
        <end position="121"/>
    </location>
</feature>
<dbReference type="PANTHER" id="PTHR35585:SF1">
    <property type="entry name" value="HHE DOMAIN PROTEIN (AFU_ORTHOLOGUE AFUA_4G00730)"/>
    <property type="match status" value="1"/>
</dbReference>
<evidence type="ECO:0000259" key="1">
    <source>
        <dbReference type="Pfam" id="PF01814"/>
    </source>
</evidence>
<dbReference type="PANTHER" id="PTHR35585">
    <property type="entry name" value="HHE DOMAIN PROTEIN (AFU_ORTHOLOGUE AFUA_4G00730)"/>
    <property type="match status" value="1"/>
</dbReference>
<proteinExistence type="predicted"/>